<evidence type="ECO:0000259" key="1">
    <source>
        <dbReference type="Pfam" id="PF20032"/>
    </source>
</evidence>
<organism evidence="2 3">
    <name type="scientific">Nannocystis radixulma</name>
    <dbReference type="NCBI Taxonomy" id="2995305"/>
    <lineage>
        <taxon>Bacteria</taxon>
        <taxon>Pseudomonadati</taxon>
        <taxon>Myxococcota</taxon>
        <taxon>Polyangia</taxon>
        <taxon>Nannocystales</taxon>
        <taxon>Nannocystaceae</taxon>
        <taxon>Nannocystis</taxon>
    </lineage>
</organism>
<evidence type="ECO:0000313" key="3">
    <source>
        <dbReference type="Proteomes" id="UP001217838"/>
    </source>
</evidence>
<dbReference type="PROSITE" id="PS51257">
    <property type="entry name" value="PROKAR_LIPOPROTEIN"/>
    <property type="match status" value="1"/>
</dbReference>
<proteinExistence type="predicted"/>
<dbReference type="RefSeq" id="WP_272008312.1">
    <property type="nucleotide sequence ID" value="NZ_JAQNDN010000024.1"/>
</dbReference>
<accession>A0ABT5BKX2</accession>
<dbReference type="SUPFAM" id="SSF141571">
    <property type="entry name" value="Pentapeptide repeat-like"/>
    <property type="match status" value="1"/>
</dbReference>
<comment type="caution">
    <text evidence="2">The sequence shown here is derived from an EMBL/GenBank/DDBJ whole genome shotgun (WGS) entry which is preliminary data.</text>
</comment>
<dbReference type="InterPro" id="IPR045426">
    <property type="entry name" value="ADYC"/>
</dbReference>
<dbReference type="EMBL" id="JAQNDN010000024">
    <property type="protein sequence ID" value="MDC0674245.1"/>
    <property type="molecule type" value="Genomic_DNA"/>
</dbReference>
<keyword evidence="3" id="KW-1185">Reference proteome</keyword>
<dbReference type="Proteomes" id="UP001217838">
    <property type="component" value="Unassembled WGS sequence"/>
</dbReference>
<feature type="domain" description="ADYC" evidence="1">
    <location>
        <begin position="99"/>
        <end position="279"/>
    </location>
</feature>
<evidence type="ECO:0000313" key="2">
    <source>
        <dbReference type="EMBL" id="MDC0674245.1"/>
    </source>
</evidence>
<sequence length="338" mass="36146">MTRGICLLLIGSVVACDVVGNDDGTAITVRNDENNGIALNTARLNGWNLNGMRMNGTALNGMRMNGWNLNGWNLNGISLVGSSFSATHDVDGTPVPVSGDDLIGSVLTLEGGGTTFVLRFDDIYLDPADPNGDVWFYDIAVQDNETSQWSSLCNDHNGQPTQAIAIANWWNPTTGARVDDPTAVTFACRDAVLAKCVEWGYRPWATVGGVGLADHHQTCTRLARADYCGDGTPHTFTGTPIDVFDALSPAIQSPATLERQSWGIEAEWGPNGAVCIGDQLRLKMYDDNGVPYEFPGCFDALDDISGCGDFDSSRGALLADRYCDVWESDPGACAAAIH</sequence>
<reference evidence="2 3" key="1">
    <citation type="submission" date="2022-11" db="EMBL/GenBank/DDBJ databases">
        <title>Minimal conservation of predation-associated metabolite biosynthetic gene clusters underscores biosynthetic potential of Myxococcota including descriptions for ten novel species: Archangium lansinium sp. nov., Myxococcus landrumus sp. nov., Nannocystis bai.</title>
        <authorList>
            <person name="Ahearne A."/>
            <person name="Stevens C."/>
            <person name="Dowd S."/>
        </authorList>
    </citation>
    <scope>NUCLEOTIDE SEQUENCE [LARGE SCALE GENOMIC DNA]</scope>
    <source>
        <strain evidence="2 3">NCELM</strain>
    </source>
</reference>
<gene>
    <name evidence="2" type="ORF">POL58_41240</name>
</gene>
<name>A0ABT5BKX2_9BACT</name>
<dbReference type="Gene3D" id="2.160.20.80">
    <property type="entry name" value="E3 ubiquitin-protein ligase SopA"/>
    <property type="match status" value="1"/>
</dbReference>
<protein>
    <submittedName>
        <fullName evidence="2">ADYC domain-containing protein</fullName>
    </submittedName>
</protein>
<dbReference type="Pfam" id="PF20032">
    <property type="entry name" value="ADYC"/>
    <property type="match status" value="1"/>
</dbReference>